<feature type="transmembrane region" description="Helical" evidence="1">
    <location>
        <begin position="106"/>
        <end position="128"/>
    </location>
</feature>
<evidence type="ECO:0000313" key="3">
    <source>
        <dbReference type="Proteomes" id="UP000533476"/>
    </source>
</evidence>
<evidence type="ECO:0000256" key="1">
    <source>
        <dbReference type="SAM" id="Phobius"/>
    </source>
</evidence>
<evidence type="ECO:0000313" key="2">
    <source>
        <dbReference type="EMBL" id="NMP21288.1"/>
    </source>
</evidence>
<dbReference type="RefSeq" id="WP_169096491.1">
    <property type="nucleotide sequence ID" value="NZ_JABBVZ010000006.1"/>
</dbReference>
<feature type="transmembrane region" description="Helical" evidence="1">
    <location>
        <begin position="12"/>
        <end position="30"/>
    </location>
</feature>
<feature type="transmembrane region" description="Helical" evidence="1">
    <location>
        <begin position="36"/>
        <end position="56"/>
    </location>
</feature>
<keyword evidence="1" id="KW-1133">Transmembrane helix</keyword>
<accession>A0A7Y0Q0Q5</accession>
<dbReference type="AlphaFoldDB" id="A0A7Y0Q0Q5"/>
<proteinExistence type="predicted"/>
<keyword evidence="1" id="KW-0472">Membrane</keyword>
<sequence length="143" mass="15572">MTEQPYRPATLWPRVFLLGALGIFVIVVEMRTVVNLAGVAGGLIIGLALGGYSLTHTEFHTNPPRYKTNPYVGALVATLFAVRLLYDAAMAHAQLGHQGAVNPIGASWISALLYFLFVAYWEVFYLGVIRRLKGQSGPHQSAS</sequence>
<reference evidence="2 3" key="1">
    <citation type="submission" date="2020-04" db="EMBL/GenBank/DDBJ databases">
        <authorList>
            <person name="Zhang R."/>
            <person name="Schippers A."/>
        </authorList>
    </citation>
    <scope>NUCLEOTIDE SEQUENCE [LARGE SCALE GENOMIC DNA]</scope>
    <source>
        <strain evidence="2 3">DSM 109850</strain>
    </source>
</reference>
<gene>
    <name evidence="2" type="ORF">HIJ39_02820</name>
</gene>
<name>A0A7Y0Q0Q5_9FIRM</name>
<organism evidence="2 3">
    <name type="scientific">Sulfobacillus harzensis</name>
    <dbReference type="NCBI Taxonomy" id="2729629"/>
    <lineage>
        <taxon>Bacteria</taxon>
        <taxon>Bacillati</taxon>
        <taxon>Bacillota</taxon>
        <taxon>Clostridia</taxon>
        <taxon>Eubacteriales</taxon>
        <taxon>Clostridiales Family XVII. Incertae Sedis</taxon>
        <taxon>Sulfobacillus</taxon>
    </lineage>
</organism>
<dbReference type="InterPro" id="IPR058247">
    <property type="entry name" value="DUF1453"/>
</dbReference>
<protein>
    <submittedName>
        <fullName evidence="2">Uncharacterized protein</fullName>
    </submittedName>
</protein>
<feature type="transmembrane region" description="Helical" evidence="1">
    <location>
        <begin position="68"/>
        <end position="86"/>
    </location>
</feature>
<comment type="caution">
    <text evidence="2">The sequence shown here is derived from an EMBL/GenBank/DDBJ whole genome shotgun (WGS) entry which is preliminary data.</text>
</comment>
<dbReference type="EMBL" id="JABBVZ010000006">
    <property type="protein sequence ID" value="NMP21288.1"/>
    <property type="molecule type" value="Genomic_DNA"/>
</dbReference>
<dbReference type="Pfam" id="PF07301">
    <property type="entry name" value="DUF1453"/>
    <property type="match status" value="1"/>
</dbReference>
<keyword evidence="3" id="KW-1185">Reference proteome</keyword>
<keyword evidence="1" id="KW-0812">Transmembrane</keyword>
<dbReference type="Proteomes" id="UP000533476">
    <property type="component" value="Unassembled WGS sequence"/>
</dbReference>